<accession>A0A835IV21</accession>
<keyword evidence="2" id="KW-1185">Reference proteome</keyword>
<gene>
    <name evidence="1" type="ORF">IFM89_037768</name>
</gene>
<dbReference type="AlphaFoldDB" id="A0A835IV21"/>
<evidence type="ECO:0000313" key="2">
    <source>
        <dbReference type="Proteomes" id="UP000631114"/>
    </source>
</evidence>
<reference evidence="1 2" key="1">
    <citation type="submission" date="2020-10" db="EMBL/GenBank/DDBJ databases">
        <title>The Coptis chinensis genome and diversification of protoberbering-type alkaloids.</title>
        <authorList>
            <person name="Wang B."/>
            <person name="Shu S."/>
            <person name="Song C."/>
            <person name="Liu Y."/>
        </authorList>
    </citation>
    <scope>NUCLEOTIDE SEQUENCE [LARGE SCALE GENOMIC DNA]</scope>
    <source>
        <strain evidence="1">HL-2020</strain>
        <tissue evidence="1">Leaf</tissue>
    </source>
</reference>
<evidence type="ECO:0000313" key="1">
    <source>
        <dbReference type="EMBL" id="KAF9623187.1"/>
    </source>
</evidence>
<organism evidence="1 2">
    <name type="scientific">Coptis chinensis</name>
    <dbReference type="NCBI Taxonomy" id="261450"/>
    <lineage>
        <taxon>Eukaryota</taxon>
        <taxon>Viridiplantae</taxon>
        <taxon>Streptophyta</taxon>
        <taxon>Embryophyta</taxon>
        <taxon>Tracheophyta</taxon>
        <taxon>Spermatophyta</taxon>
        <taxon>Magnoliopsida</taxon>
        <taxon>Ranunculales</taxon>
        <taxon>Ranunculaceae</taxon>
        <taxon>Coptidoideae</taxon>
        <taxon>Coptis</taxon>
    </lineage>
</organism>
<proteinExistence type="predicted"/>
<dbReference type="EMBL" id="JADFTS010000002">
    <property type="protein sequence ID" value="KAF9623187.1"/>
    <property type="molecule type" value="Genomic_DNA"/>
</dbReference>
<dbReference type="Proteomes" id="UP000631114">
    <property type="component" value="Unassembled WGS sequence"/>
</dbReference>
<name>A0A835IV21_9MAGN</name>
<protein>
    <submittedName>
        <fullName evidence="1">Uncharacterized protein</fullName>
    </submittedName>
</protein>
<comment type="caution">
    <text evidence="1">The sequence shown here is derived from an EMBL/GenBank/DDBJ whole genome shotgun (WGS) entry which is preliminary data.</text>
</comment>
<sequence>MGAHELQQPTQRTIDAVALPEELKALKGELASLRLGNGRSEKNGDNNRSIDKAAATKVKGLLMSTKVIFKDIYGQAKVHKMRIAAQIHLRALVLENEKKPNQHPPEIGGTQSHSRKMIERELGSCFFPLSLLDIRKLELRTVNNVPMFDMD</sequence>